<dbReference type="Proteomes" id="UP000093053">
    <property type="component" value="Chromosome"/>
</dbReference>
<gene>
    <name evidence="1" type="ORF">BBK82_01220</name>
</gene>
<keyword evidence="2" id="KW-1185">Reference proteome</keyword>
<organism evidence="1 2">
    <name type="scientific">Lentzea guizhouensis</name>
    <dbReference type="NCBI Taxonomy" id="1586287"/>
    <lineage>
        <taxon>Bacteria</taxon>
        <taxon>Bacillati</taxon>
        <taxon>Actinomycetota</taxon>
        <taxon>Actinomycetes</taxon>
        <taxon>Pseudonocardiales</taxon>
        <taxon>Pseudonocardiaceae</taxon>
        <taxon>Lentzea</taxon>
    </lineage>
</organism>
<dbReference type="KEGG" id="led:BBK82_01220"/>
<dbReference type="RefSeq" id="WP_065913322.1">
    <property type="nucleotide sequence ID" value="NZ_CP016793.1"/>
</dbReference>
<dbReference type="EMBL" id="CP016793">
    <property type="protein sequence ID" value="ANZ34903.1"/>
    <property type="molecule type" value="Genomic_DNA"/>
</dbReference>
<reference evidence="1 2" key="1">
    <citation type="submission" date="2016-07" db="EMBL/GenBank/DDBJ databases">
        <title>Complete genome sequence of the Lentzea guizhouensis DHS C013.</title>
        <authorList>
            <person name="Cao C."/>
        </authorList>
    </citation>
    <scope>NUCLEOTIDE SEQUENCE [LARGE SCALE GENOMIC DNA]</scope>
    <source>
        <strain evidence="1 2">DHS C013</strain>
    </source>
</reference>
<evidence type="ECO:0000313" key="2">
    <source>
        <dbReference type="Proteomes" id="UP000093053"/>
    </source>
</evidence>
<dbReference type="STRING" id="1586287.BBK82_01220"/>
<name>A0A1B2HB20_9PSEU</name>
<proteinExistence type="predicted"/>
<evidence type="ECO:0000313" key="1">
    <source>
        <dbReference type="EMBL" id="ANZ34903.1"/>
    </source>
</evidence>
<dbReference type="AlphaFoldDB" id="A0A1B2HB20"/>
<accession>A0A1B2HB20</accession>
<protein>
    <submittedName>
        <fullName evidence="1">Uncharacterized protein</fullName>
    </submittedName>
</protein>
<dbReference type="OrthoDB" id="3650427at2"/>
<sequence>MPKILLAPSYGNRTAQRHFDTTIADLVQFQSERHIERPKQELLSLEGFSPKDPLTGQRLVRSECVPRVLRAFNISTSVAEAMLEATIAETLERRSRVIPVEGVHKNKFTRTTATSVSTAHRVESALVLEYQNFCDSHRLQSFVTSSGRRADLYRDDVEGVEVIEAKSLASHEKLREAVAQLLDYAPHSPKPVTRLTGLFPQSPDQEGMAFLHRLGIDVVYFDGETFIRSPAPDARRRYMVPVWRDT</sequence>